<sequence length="962" mass="107560">MSITIKGHCFFLFLFYYTFVFLSSVEAQQAAVSARFEKDTIAVQNNQTFANRLLLINQTNKIVELLSDADGTKTLEGLIRLPQKIILQPKEERAFPLKYIADRQTINQAVQSFNINLTAADQSIQLPKVSFCTVLKIDHALLLQLDQTAYYLDQVTGRSELLLRTVNTGLIPLTVQLRLSGLPMGLELAGETFPITIAPGGQEVSKFTITARSKKVMGDAELQIVATNADGAVLATNRVRILTVGSVKRFGTDNGLDGQLRNNSLALRYVDMDHGLSVQQVQGFGSLNLGEEAKLDYRLNVDYYKKQQALNVYDTYVDVKTKHWGLKLGNIYDNLDQSINGRGLKASYLWDKGRSISLYGVDNSYMLLSQLNNLIPGGKIWGLSYQIRSDLNQESSISYLHNNNAYRGVNSDQINGKGYLRLSEKQLLNVEGGYSFERLVGSGLNNQALAMGFSYHASFGSYQLTSINYYSSPYYAGLRRGVLQTDSRISRTVGDRQSLSARLSYLDNNPAYLTGDRNAYFNYGNRIQIYELGYHRDLGRFKLDLRPYWMVQRSTDLHVLLSSDLMNPAPLNANAGVSGTHGIWESSAVRVVTDLNFSNAAHRFSLRTDYGYTYRNTSGRPMAPFQSVRINGGYNYGVLGVNAFVQINPYYVTDAASLSQMSDYRIYSIGPNVQWQAFGNRLQTQASTMYSYYGASRSNNFSINGSLSWKAKGNWKFTADIYYTLMHATSLPLSYENGVDGYNMAAVTSYVYNNKQFRLGIEKGFGGPSSIKGHSLELFLFEDNNNNGNYEIGELLGKGVLVRIGEEVAVADARGRVKFLAMAKGNYTVLIENNQGWVSQGALTVVLSKNQRLEVPLVKTRILKGGIKVVRNRYMDTNPSLAGVRLNAVSKEGKVYTTLSDVDGNYVFYLPMGGYRVSVVTEGMAFSIDNPACEVVLDKQQLIQLPPFMFRDERRKMEVKRF</sequence>
<proteinExistence type="predicted"/>
<gene>
    <name evidence="1" type="ORF">BCY89_15430</name>
</gene>
<protein>
    <recommendedName>
        <fullName evidence="3">SD-repeat containing protein B domain-containing protein</fullName>
    </recommendedName>
</protein>
<dbReference type="Proteomes" id="UP000286402">
    <property type="component" value="Unassembled WGS sequence"/>
</dbReference>
<comment type="caution">
    <text evidence="1">The sequence shown here is derived from an EMBL/GenBank/DDBJ whole genome shotgun (WGS) entry which is preliminary data.</text>
</comment>
<name>A0A420FHZ5_9SPHI</name>
<dbReference type="AlphaFoldDB" id="A0A420FHZ5"/>
<dbReference type="EMBL" id="MCAQ01000027">
    <property type="protein sequence ID" value="RKF32559.1"/>
    <property type="molecule type" value="Genomic_DNA"/>
</dbReference>
<organism evidence="1 2">
    <name type="scientific">Sphingobacterium siyangense</name>
    <dbReference type="NCBI Taxonomy" id="459529"/>
    <lineage>
        <taxon>Bacteria</taxon>
        <taxon>Pseudomonadati</taxon>
        <taxon>Bacteroidota</taxon>
        <taxon>Sphingobacteriia</taxon>
        <taxon>Sphingobacteriales</taxon>
        <taxon>Sphingobacteriaceae</taxon>
        <taxon>Sphingobacterium</taxon>
    </lineage>
</organism>
<dbReference type="RefSeq" id="WP_120335821.1">
    <property type="nucleotide sequence ID" value="NZ_MCAQ01000027.1"/>
</dbReference>
<reference evidence="1 2" key="1">
    <citation type="submission" date="2016-07" db="EMBL/GenBank/DDBJ databases">
        <title>Genome analysis of Sphingobacterium siyangense T12B17.</title>
        <authorList>
            <person name="Xu D."/>
            <person name="Su Y."/>
            <person name="Zheng S."/>
        </authorList>
    </citation>
    <scope>NUCLEOTIDE SEQUENCE [LARGE SCALE GENOMIC DNA]</scope>
    <source>
        <strain evidence="1 2">T12B17</strain>
    </source>
</reference>
<accession>A0A420FHZ5</accession>
<keyword evidence="2" id="KW-1185">Reference proteome</keyword>
<evidence type="ECO:0008006" key="3">
    <source>
        <dbReference type="Google" id="ProtNLM"/>
    </source>
</evidence>
<evidence type="ECO:0000313" key="1">
    <source>
        <dbReference type="EMBL" id="RKF32559.1"/>
    </source>
</evidence>
<evidence type="ECO:0000313" key="2">
    <source>
        <dbReference type="Proteomes" id="UP000286402"/>
    </source>
</evidence>